<dbReference type="EC" id="3.2.1.52" evidence="3"/>
<dbReference type="InterPro" id="IPR012338">
    <property type="entry name" value="Beta-lactam/transpept-like"/>
</dbReference>
<feature type="domain" description="Beta-lactamase-related" evidence="6">
    <location>
        <begin position="608"/>
        <end position="969"/>
    </location>
</feature>
<dbReference type="InterPro" id="IPR036962">
    <property type="entry name" value="Glyco_hydro_3_N_sf"/>
</dbReference>
<comment type="caution">
    <text evidence="8">The sequence shown here is derived from an EMBL/GenBank/DDBJ whole genome shotgun (WGS) entry which is preliminary data.</text>
</comment>
<keyword evidence="4 8" id="KW-0378">Hydrolase</keyword>
<dbReference type="PRINTS" id="PR00133">
    <property type="entry name" value="GLHYDRLASE3"/>
</dbReference>
<dbReference type="RefSeq" id="WP_346757519.1">
    <property type="nucleotide sequence ID" value="NZ_JAUJEB010000001.1"/>
</dbReference>
<proteinExistence type="inferred from homology"/>
<dbReference type="SUPFAM" id="SSF51445">
    <property type="entry name" value="(Trans)glycosidases"/>
    <property type="match status" value="1"/>
</dbReference>
<evidence type="ECO:0000256" key="2">
    <source>
        <dbReference type="ARBA" id="ARBA00005336"/>
    </source>
</evidence>
<evidence type="ECO:0000256" key="3">
    <source>
        <dbReference type="ARBA" id="ARBA00012663"/>
    </source>
</evidence>
<feature type="domain" description="Glycoside hydrolase family 3 N-terminal" evidence="7">
    <location>
        <begin position="58"/>
        <end position="372"/>
    </location>
</feature>
<reference evidence="8" key="1">
    <citation type="submission" date="2023-06" db="EMBL/GenBank/DDBJ databases">
        <title>Genomic of Agaribacillus aureum.</title>
        <authorList>
            <person name="Wang G."/>
        </authorList>
    </citation>
    <scope>NUCLEOTIDE SEQUENCE</scope>
    <source>
        <strain evidence="8">BMA12</strain>
    </source>
</reference>
<evidence type="ECO:0000313" key="9">
    <source>
        <dbReference type="Proteomes" id="UP001172083"/>
    </source>
</evidence>
<dbReference type="PANTHER" id="PTHR30480:SF13">
    <property type="entry name" value="BETA-HEXOSAMINIDASE"/>
    <property type="match status" value="1"/>
</dbReference>
<dbReference type="InterPro" id="IPR001466">
    <property type="entry name" value="Beta-lactam-related"/>
</dbReference>
<dbReference type="Proteomes" id="UP001172083">
    <property type="component" value="Unassembled WGS sequence"/>
</dbReference>
<keyword evidence="5" id="KW-0326">Glycosidase</keyword>
<dbReference type="Gene3D" id="3.40.710.10">
    <property type="entry name" value="DD-peptidase/beta-lactamase superfamily"/>
    <property type="match status" value="1"/>
</dbReference>
<evidence type="ECO:0000259" key="6">
    <source>
        <dbReference type="Pfam" id="PF00144"/>
    </source>
</evidence>
<dbReference type="InterPro" id="IPR050226">
    <property type="entry name" value="NagZ_Beta-hexosaminidase"/>
</dbReference>
<evidence type="ECO:0000256" key="5">
    <source>
        <dbReference type="ARBA" id="ARBA00023295"/>
    </source>
</evidence>
<evidence type="ECO:0000259" key="7">
    <source>
        <dbReference type="Pfam" id="PF00933"/>
    </source>
</evidence>
<dbReference type="Pfam" id="PF00144">
    <property type="entry name" value="Beta-lactamase"/>
    <property type="match status" value="1"/>
</dbReference>
<sequence length="990" mass="110821">MIRNRIVGLTFCIVLGWLFLITAQAQNLSLSSGQTPFKAGDGEVQKWVDSVFNTLTPKEKIGQLFMAAAYSNRGADHQQQIIDLIEEYKIGGLVFFQGGPVRQARLTNKYQRTSAVPLLVAMDAEWGLGMRLDSAVSFPYQMALGAIENDELIYAMGKELANNFKRLGVHMNFAPVADVNNNPANPVISYRSFGEQRERVARKSIAFMKGMQDHGILATAKHFPGHGDTATDSHHDLPVIKHTKSRLDSLELFPFRRMIDEGISSIMIAHMSIPTLDSTPNLPSTLSEPIVKGLLREKLKFEGLVVTDAMNMKGVTKHFEVGEADVKALQAGNDLIEFTEDIPKAIKAIQAAIKRGDLKQSDIDEKCKKVLTAKYKVGLAGYRPVEVRQLVEDLNNPQIDLVNRQLVESSLTVLRNENGVLPIKNLVNTKFASLSIGSKKHSKFQKMLANYATIDHYNIALDAPASEITALTETLKKYDRIIVGLHQVRKRPSNNDAYPTEVKNLIAGLSGGGKALIAVFRNPYTLAKFEGIEQSAGLIMCYAQSDLSQELAAQLIFGGLSTSGKLPVTANDSFKAGDGLEVSEIGRFKYTIPEEVGMDSKILQQGIDSLMEMAMEARATPGGQVLVAKEGKVIFHQAYGYHSYFDTVKVKTTDIYDLASITKVTTSLPIMMKLIDEGKINLDEPMSKYVPELKKSDKKDLTFRHILAHQARLKPWIAYWETTIKKNNAGFKAKTFKTDSSEAYPIKVTDNLYLHKNYRKKIFTAIRKSPLEKEASYKYSGLAFYLFPTMIENITGQDFEDYLYTNFYRRLGATRLTYKPFQRFPNSEIIPTEFDLPFRQVLIHGRVHDEGAAMMDGVSSNAGLFSNANDLAKLFQMYMKMGEYGGERFVSEATVKEFTRYQFPENKNRRGLGFDKPALTYAPNGNAAKDASPESFGHTGFTGTRAWADPKHQLVYIFMSNRVHPTRANTRLYKLNTRTEIEQVIYNAMK</sequence>
<comment type="catalytic activity">
    <reaction evidence="1">
        <text>Hydrolysis of terminal non-reducing N-acetyl-D-hexosamine residues in N-acetyl-beta-D-hexosaminides.</text>
        <dbReference type="EC" id="3.2.1.52"/>
    </reaction>
</comment>
<organism evidence="8 9">
    <name type="scientific">Agaribacillus aureus</name>
    <dbReference type="NCBI Taxonomy" id="3051825"/>
    <lineage>
        <taxon>Bacteria</taxon>
        <taxon>Pseudomonadati</taxon>
        <taxon>Bacteroidota</taxon>
        <taxon>Cytophagia</taxon>
        <taxon>Cytophagales</taxon>
        <taxon>Splendidivirgaceae</taxon>
        <taxon>Agaribacillus</taxon>
    </lineage>
</organism>
<comment type="similarity">
    <text evidence="2">Belongs to the glycosyl hydrolase 3 family.</text>
</comment>
<gene>
    <name evidence="8" type="ORF">QQ020_09050</name>
</gene>
<dbReference type="GO" id="GO:0016787">
    <property type="term" value="F:hydrolase activity"/>
    <property type="evidence" value="ECO:0007669"/>
    <property type="project" value="UniProtKB-KW"/>
</dbReference>
<dbReference type="SUPFAM" id="SSF56601">
    <property type="entry name" value="beta-lactamase/transpeptidase-like"/>
    <property type="match status" value="1"/>
</dbReference>
<dbReference type="EMBL" id="JAUJEB010000001">
    <property type="protein sequence ID" value="MDN5212197.1"/>
    <property type="molecule type" value="Genomic_DNA"/>
</dbReference>
<accession>A0ABT8L365</accession>
<dbReference type="Gene3D" id="3.40.50.1700">
    <property type="entry name" value="Glycoside hydrolase family 3 C-terminal domain"/>
    <property type="match status" value="1"/>
</dbReference>
<evidence type="ECO:0000256" key="1">
    <source>
        <dbReference type="ARBA" id="ARBA00001231"/>
    </source>
</evidence>
<evidence type="ECO:0000313" key="8">
    <source>
        <dbReference type="EMBL" id="MDN5212197.1"/>
    </source>
</evidence>
<dbReference type="InterPro" id="IPR017853">
    <property type="entry name" value="GH"/>
</dbReference>
<dbReference type="InterPro" id="IPR036881">
    <property type="entry name" value="Glyco_hydro_3_C_sf"/>
</dbReference>
<dbReference type="InterPro" id="IPR019800">
    <property type="entry name" value="Glyco_hydro_3_AS"/>
</dbReference>
<keyword evidence="9" id="KW-1185">Reference proteome</keyword>
<dbReference type="InterPro" id="IPR001764">
    <property type="entry name" value="Glyco_hydro_3_N"/>
</dbReference>
<name>A0ABT8L365_9BACT</name>
<evidence type="ECO:0000256" key="4">
    <source>
        <dbReference type="ARBA" id="ARBA00022801"/>
    </source>
</evidence>
<dbReference type="Pfam" id="PF00933">
    <property type="entry name" value="Glyco_hydro_3"/>
    <property type="match status" value="1"/>
</dbReference>
<protein>
    <recommendedName>
        <fullName evidence="3">beta-N-acetylhexosaminidase</fullName>
        <ecNumber evidence="3">3.2.1.52</ecNumber>
    </recommendedName>
</protein>
<dbReference type="Gene3D" id="3.20.20.300">
    <property type="entry name" value="Glycoside hydrolase, family 3, N-terminal domain"/>
    <property type="match status" value="1"/>
</dbReference>
<dbReference type="PROSITE" id="PS00775">
    <property type="entry name" value="GLYCOSYL_HYDROL_F3"/>
    <property type="match status" value="1"/>
</dbReference>
<dbReference type="PANTHER" id="PTHR30480">
    <property type="entry name" value="BETA-HEXOSAMINIDASE-RELATED"/>
    <property type="match status" value="1"/>
</dbReference>